<keyword evidence="2" id="KW-1185">Reference proteome</keyword>
<sequence length="14" mass="1666">MENRGQYLTDPITQ</sequence>
<evidence type="ECO:0000313" key="2">
    <source>
        <dbReference type="Proteomes" id="UP000006911"/>
    </source>
</evidence>
<accession>D5GIC2</accession>
<dbReference type="EMBL" id="FN430326">
    <property type="protein sequence ID" value="CAZ84265.1"/>
    <property type="molecule type" value="Genomic_DNA"/>
</dbReference>
<dbReference type="HOGENOM" id="CLU_3435094_0_0_1"/>
<dbReference type="InParanoid" id="D5GIC2"/>
<dbReference type="KEGG" id="tml:GSTUM_00008420001"/>
<dbReference type="Proteomes" id="UP000006911">
    <property type="component" value="Unassembled WGS sequence"/>
</dbReference>
<name>D5GIC2_TUBMM</name>
<reference evidence="1 2" key="1">
    <citation type="journal article" date="2010" name="Nature">
        <title>Perigord black truffle genome uncovers evolutionary origins and mechanisms of symbiosis.</title>
        <authorList>
            <person name="Martin F."/>
            <person name="Kohler A."/>
            <person name="Murat C."/>
            <person name="Balestrini R."/>
            <person name="Coutinho P.M."/>
            <person name="Jaillon O."/>
            <person name="Montanini B."/>
            <person name="Morin E."/>
            <person name="Noel B."/>
            <person name="Percudani R."/>
            <person name="Porcel B."/>
            <person name="Rubini A."/>
            <person name="Amicucci A."/>
            <person name="Amselem J."/>
            <person name="Anthouard V."/>
            <person name="Arcioni S."/>
            <person name="Artiguenave F."/>
            <person name="Aury J.M."/>
            <person name="Ballario P."/>
            <person name="Bolchi A."/>
            <person name="Brenna A."/>
            <person name="Brun A."/>
            <person name="Buee M."/>
            <person name="Cantarel B."/>
            <person name="Chevalier G."/>
            <person name="Couloux A."/>
            <person name="Da Silva C."/>
            <person name="Denoeud F."/>
            <person name="Duplessis S."/>
            <person name="Ghignone S."/>
            <person name="Hilselberger B."/>
            <person name="Iotti M."/>
            <person name="Marcais B."/>
            <person name="Mello A."/>
            <person name="Miranda M."/>
            <person name="Pacioni G."/>
            <person name="Quesneville H."/>
            <person name="Riccioni C."/>
            <person name="Ruotolo R."/>
            <person name="Splivallo R."/>
            <person name="Stocchi V."/>
            <person name="Tisserant E."/>
            <person name="Viscomi A.R."/>
            <person name="Zambonelli A."/>
            <person name="Zampieri E."/>
            <person name="Henrissat B."/>
            <person name="Lebrun M.H."/>
            <person name="Paolocci F."/>
            <person name="Bonfante P."/>
            <person name="Ottonello S."/>
            <person name="Wincker P."/>
        </authorList>
    </citation>
    <scope>NUCLEOTIDE SEQUENCE [LARGE SCALE GENOMIC DNA]</scope>
    <source>
        <strain evidence="1 2">Mel28</strain>
    </source>
</reference>
<organism evidence="1 2">
    <name type="scientific">Tuber melanosporum (strain Mel28)</name>
    <name type="common">Perigord black truffle</name>
    <dbReference type="NCBI Taxonomy" id="656061"/>
    <lineage>
        <taxon>Eukaryota</taxon>
        <taxon>Fungi</taxon>
        <taxon>Dikarya</taxon>
        <taxon>Ascomycota</taxon>
        <taxon>Pezizomycotina</taxon>
        <taxon>Pezizomycetes</taxon>
        <taxon>Pezizales</taxon>
        <taxon>Tuberaceae</taxon>
        <taxon>Tuber</taxon>
    </lineage>
</organism>
<protein>
    <submittedName>
        <fullName evidence="1">(Perigord truffle) hypothetical protein</fullName>
    </submittedName>
</protein>
<gene>
    <name evidence="1" type="ORF">GSTUM_00008420001</name>
</gene>
<proteinExistence type="predicted"/>
<evidence type="ECO:0000313" key="1">
    <source>
        <dbReference type="EMBL" id="CAZ84265.1"/>
    </source>
</evidence>